<keyword evidence="1" id="KW-1133">Transmembrane helix</keyword>
<dbReference type="OrthoDB" id="9799092at2"/>
<dbReference type="Proteomes" id="UP000030170">
    <property type="component" value="Unassembled WGS sequence"/>
</dbReference>
<dbReference type="GO" id="GO:0016747">
    <property type="term" value="F:acyltransferase activity, transferring groups other than amino-acyl groups"/>
    <property type="evidence" value="ECO:0007669"/>
    <property type="project" value="InterPro"/>
</dbReference>
<reference evidence="3 4" key="1">
    <citation type="journal article" date="2014" name="Mol. Ecol.">
        <title>Evolution of Synechococcus.</title>
        <authorList>
            <person name="Dvorak P."/>
            <person name="Casamatta D."/>
            <person name="Hasler P."/>
            <person name="Poulickova A."/>
            <person name="Ondrej V."/>
            <person name="Sanges R."/>
        </authorList>
    </citation>
    <scope>NUCLEOTIDE SEQUENCE [LARGE SCALE GENOMIC DNA]</scope>
    <source>
        <strain evidence="3 4">CAUP A 1101</strain>
    </source>
</reference>
<comment type="caution">
    <text evidence="3">The sequence shown here is derived from an EMBL/GenBank/DDBJ whole genome shotgun (WGS) entry which is preliminary data.</text>
</comment>
<dbReference type="STRING" id="1497020.DO97_02390"/>
<keyword evidence="1" id="KW-0472">Membrane</keyword>
<sequence length="196" mass="22680">MSHGFILPPGYTIRSANNQVDRWAVYRLLVLEREEEPSYAKLVMVLLHPYTLGFLILLGLTFLFVAFIFPINHWFYILIFFVLFFLGWVGFFQFGFIYDLFSENERILVIALYQEQVVGSALIASREDYSALLGVYVTPSHRYRGVGSNLIQNILQRGLLPMYVNAPISLQQFYARLGFIRTNVKTGYNMVIQALN</sequence>
<evidence type="ECO:0000256" key="1">
    <source>
        <dbReference type="SAM" id="Phobius"/>
    </source>
</evidence>
<feature type="transmembrane region" description="Helical" evidence="1">
    <location>
        <begin position="42"/>
        <end position="69"/>
    </location>
</feature>
<feature type="transmembrane region" description="Helical" evidence="1">
    <location>
        <begin position="75"/>
        <end position="98"/>
    </location>
</feature>
<protein>
    <recommendedName>
        <fullName evidence="2">N-acetyltransferase domain-containing protein</fullName>
    </recommendedName>
</protein>
<feature type="domain" description="N-acetyltransferase" evidence="2">
    <location>
        <begin position="66"/>
        <end position="196"/>
    </location>
</feature>
<dbReference type="RefSeq" id="WP_036532088.1">
    <property type="nucleotide sequence ID" value="NZ_JJML01000015.1"/>
</dbReference>
<gene>
    <name evidence="3" type="ORF">DO97_02390</name>
</gene>
<proteinExistence type="predicted"/>
<evidence type="ECO:0000313" key="3">
    <source>
        <dbReference type="EMBL" id="KGF73177.1"/>
    </source>
</evidence>
<dbReference type="Pfam" id="PF13508">
    <property type="entry name" value="Acetyltransf_7"/>
    <property type="match status" value="1"/>
</dbReference>
<dbReference type="InterPro" id="IPR000182">
    <property type="entry name" value="GNAT_dom"/>
</dbReference>
<accession>A0A098TMS7</accession>
<dbReference type="PROSITE" id="PS51186">
    <property type="entry name" value="GNAT"/>
    <property type="match status" value="1"/>
</dbReference>
<dbReference type="AlphaFoldDB" id="A0A098TMS7"/>
<dbReference type="InterPro" id="IPR016181">
    <property type="entry name" value="Acyl_CoA_acyltransferase"/>
</dbReference>
<organism evidence="3 4">
    <name type="scientific">Neosynechococcus sphagnicola sy1</name>
    <dbReference type="NCBI Taxonomy" id="1497020"/>
    <lineage>
        <taxon>Bacteria</taxon>
        <taxon>Bacillati</taxon>
        <taxon>Cyanobacteriota</taxon>
        <taxon>Cyanophyceae</taxon>
        <taxon>Neosynechococcales</taxon>
        <taxon>Neosynechococcaceae</taxon>
        <taxon>Neosynechococcus</taxon>
    </lineage>
</organism>
<keyword evidence="4" id="KW-1185">Reference proteome</keyword>
<dbReference type="Gene3D" id="3.40.630.30">
    <property type="match status" value="1"/>
</dbReference>
<dbReference type="SUPFAM" id="SSF55729">
    <property type="entry name" value="Acyl-CoA N-acyltransferases (Nat)"/>
    <property type="match status" value="1"/>
</dbReference>
<name>A0A098TMS7_9CYAN</name>
<keyword evidence="1" id="KW-0812">Transmembrane</keyword>
<dbReference type="EMBL" id="JJML01000015">
    <property type="protein sequence ID" value="KGF73177.1"/>
    <property type="molecule type" value="Genomic_DNA"/>
</dbReference>
<evidence type="ECO:0000313" key="4">
    <source>
        <dbReference type="Proteomes" id="UP000030170"/>
    </source>
</evidence>
<evidence type="ECO:0000259" key="2">
    <source>
        <dbReference type="PROSITE" id="PS51186"/>
    </source>
</evidence>